<gene>
    <name evidence="8" type="ORF">POM88_047489</name>
</gene>
<organism evidence="8 9">
    <name type="scientific">Heracleum sosnowskyi</name>
    <dbReference type="NCBI Taxonomy" id="360622"/>
    <lineage>
        <taxon>Eukaryota</taxon>
        <taxon>Viridiplantae</taxon>
        <taxon>Streptophyta</taxon>
        <taxon>Embryophyta</taxon>
        <taxon>Tracheophyta</taxon>
        <taxon>Spermatophyta</taxon>
        <taxon>Magnoliopsida</taxon>
        <taxon>eudicotyledons</taxon>
        <taxon>Gunneridae</taxon>
        <taxon>Pentapetalae</taxon>
        <taxon>asterids</taxon>
        <taxon>campanulids</taxon>
        <taxon>Apiales</taxon>
        <taxon>Apiaceae</taxon>
        <taxon>Apioideae</taxon>
        <taxon>apioid superclade</taxon>
        <taxon>Tordylieae</taxon>
        <taxon>Tordyliinae</taxon>
        <taxon>Heracleum</taxon>
    </lineage>
</organism>
<keyword evidence="5 6" id="KW-0472">Membrane</keyword>
<evidence type="ECO:0000256" key="2">
    <source>
        <dbReference type="ARBA" id="ARBA00022448"/>
    </source>
</evidence>
<comment type="caution">
    <text evidence="8">The sequence shown here is derived from an EMBL/GenBank/DDBJ whole genome shotgun (WGS) entry which is preliminary data.</text>
</comment>
<dbReference type="PRINTS" id="PR00926">
    <property type="entry name" value="MITOCARRIER"/>
</dbReference>
<proteinExistence type="inferred from homology"/>
<dbReference type="SUPFAM" id="SSF103506">
    <property type="entry name" value="Mitochondrial carrier"/>
    <property type="match status" value="1"/>
</dbReference>
<comment type="subcellular location">
    <subcellularLocation>
        <location evidence="1">Membrane</location>
        <topology evidence="1">Multi-pass membrane protein</topology>
    </subcellularLocation>
</comment>
<dbReference type="Proteomes" id="UP001237642">
    <property type="component" value="Unassembled WGS sequence"/>
</dbReference>
<evidence type="ECO:0000313" key="8">
    <source>
        <dbReference type="EMBL" id="KAK1354233.1"/>
    </source>
</evidence>
<name>A0AAD8GTI0_9APIA</name>
<dbReference type="AlphaFoldDB" id="A0AAD8GTI0"/>
<dbReference type="EMBL" id="JAUIZM010000011">
    <property type="protein sequence ID" value="KAK1354233.1"/>
    <property type="molecule type" value="Genomic_DNA"/>
</dbReference>
<keyword evidence="3 6" id="KW-0812">Transmembrane</keyword>
<evidence type="ECO:0000256" key="7">
    <source>
        <dbReference type="RuleBase" id="RU000488"/>
    </source>
</evidence>
<evidence type="ECO:0000256" key="1">
    <source>
        <dbReference type="ARBA" id="ARBA00004141"/>
    </source>
</evidence>
<comment type="similarity">
    <text evidence="7">Belongs to the mitochondrial carrier (TC 2.A.29) family.</text>
</comment>
<dbReference type="GO" id="GO:0016020">
    <property type="term" value="C:membrane"/>
    <property type="evidence" value="ECO:0007669"/>
    <property type="project" value="UniProtKB-SubCell"/>
</dbReference>
<evidence type="ECO:0000256" key="3">
    <source>
        <dbReference type="ARBA" id="ARBA00022692"/>
    </source>
</evidence>
<keyword evidence="9" id="KW-1185">Reference proteome</keyword>
<dbReference type="InterPro" id="IPR023395">
    <property type="entry name" value="MCP_dom_sf"/>
</dbReference>
<accession>A0AAD8GTI0</accession>
<evidence type="ECO:0000256" key="4">
    <source>
        <dbReference type="ARBA" id="ARBA00022737"/>
    </source>
</evidence>
<keyword evidence="4" id="KW-0677">Repeat</keyword>
<reference evidence="8" key="1">
    <citation type="submission" date="2023-02" db="EMBL/GenBank/DDBJ databases">
        <title>Genome of toxic invasive species Heracleum sosnowskyi carries increased number of genes despite the absence of recent whole-genome duplications.</title>
        <authorList>
            <person name="Schelkunov M."/>
            <person name="Shtratnikova V."/>
            <person name="Makarenko M."/>
            <person name="Klepikova A."/>
            <person name="Omelchenko D."/>
            <person name="Novikova G."/>
            <person name="Obukhova E."/>
            <person name="Bogdanov V."/>
            <person name="Penin A."/>
            <person name="Logacheva M."/>
        </authorList>
    </citation>
    <scope>NUCLEOTIDE SEQUENCE</scope>
    <source>
        <strain evidence="8">Hsosn_3</strain>
        <tissue evidence="8">Leaf</tissue>
    </source>
</reference>
<keyword evidence="2 7" id="KW-0813">Transport</keyword>
<protein>
    <submittedName>
        <fullName evidence="8">Uncharacterized protein</fullName>
    </submittedName>
</protein>
<dbReference type="PROSITE" id="PS50920">
    <property type="entry name" value="SOLCAR"/>
    <property type="match status" value="2"/>
</dbReference>
<feature type="repeat" description="Solcar" evidence="6">
    <location>
        <begin position="43"/>
        <end position="129"/>
    </location>
</feature>
<reference evidence="8" key="2">
    <citation type="submission" date="2023-05" db="EMBL/GenBank/DDBJ databases">
        <authorList>
            <person name="Schelkunov M.I."/>
        </authorList>
    </citation>
    <scope>NUCLEOTIDE SEQUENCE</scope>
    <source>
        <strain evidence="8">Hsosn_3</strain>
        <tissue evidence="8">Leaf</tissue>
    </source>
</reference>
<sequence length="222" mass="24502">MSHKEELMELKSFVFLESDISFYQWRFWYWSFLCWLKCCNSRPASIFSLIGRLTNEKKLGTKEQSINLGENERLLRKRMESIFNFSSSIVELLHKEGFRGFYKGFGTSLMGTIAARALYMGSLEVTKSSVGTATVNLGVSEVTAAGGVSAAMAAQLVWTPIDVVSQRLMVQGGSNVNGSAVSAVRYNGGIDAFRKIVVSDSLRGLYRGFGILTLTYAPSNAV</sequence>
<dbReference type="GO" id="GO:0055085">
    <property type="term" value="P:transmembrane transport"/>
    <property type="evidence" value="ECO:0007669"/>
    <property type="project" value="InterPro"/>
</dbReference>
<feature type="repeat" description="Solcar" evidence="6">
    <location>
        <begin position="138"/>
        <end position="222"/>
    </location>
</feature>
<evidence type="ECO:0000313" key="9">
    <source>
        <dbReference type="Proteomes" id="UP001237642"/>
    </source>
</evidence>
<dbReference type="Pfam" id="PF00153">
    <property type="entry name" value="Mito_carr"/>
    <property type="match status" value="2"/>
</dbReference>
<evidence type="ECO:0000256" key="5">
    <source>
        <dbReference type="ARBA" id="ARBA00023136"/>
    </source>
</evidence>
<dbReference type="InterPro" id="IPR002067">
    <property type="entry name" value="MCP"/>
</dbReference>
<evidence type="ECO:0000256" key="6">
    <source>
        <dbReference type="PROSITE-ProRule" id="PRU00282"/>
    </source>
</evidence>
<dbReference type="Gene3D" id="1.50.40.10">
    <property type="entry name" value="Mitochondrial carrier domain"/>
    <property type="match status" value="1"/>
</dbReference>
<dbReference type="PANTHER" id="PTHR46080:SF4">
    <property type="entry name" value="MITOCHONDRIAL CARRIER PROTEIN, EXPRESSED"/>
    <property type="match status" value="1"/>
</dbReference>
<dbReference type="PANTHER" id="PTHR46080">
    <property type="entry name" value="MITOCHONDRIAL SUBSTRATE CARRIER FAMILY PROTEIN J"/>
    <property type="match status" value="1"/>
</dbReference>
<dbReference type="InterPro" id="IPR018108">
    <property type="entry name" value="MCP_transmembrane"/>
</dbReference>